<dbReference type="InterPro" id="IPR002934">
    <property type="entry name" value="Polymerase_NTP_transf_dom"/>
</dbReference>
<dbReference type="CDD" id="cd05400">
    <property type="entry name" value="NT_2-5OAS_ClassI-CCAase"/>
    <property type="match status" value="1"/>
</dbReference>
<organism evidence="4 5">
    <name type="scientific">Gekko japonicus</name>
    <name type="common">Schlegel's Japanese gecko</name>
    <dbReference type="NCBI Taxonomy" id="146911"/>
    <lineage>
        <taxon>Eukaryota</taxon>
        <taxon>Metazoa</taxon>
        <taxon>Chordata</taxon>
        <taxon>Craniata</taxon>
        <taxon>Vertebrata</taxon>
        <taxon>Euteleostomi</taxon>
        <taxon>Lepidosauria</taxon>
        <taxon>Squamata</taxon>
        <taxon>Bifurcata</taxon>
        <taxon>Gekkota</taxon>
        <taxon>Gekkonidae</taxon>
        <taxon>Gekkoninae</taxon>
        <taxon>Gekko</taxon>
    </lineage>
</organism>
<name>A0ABM1LFV4_GEKJA</name>
<dbReference type="PANTHER" id="PTHR11258">
    <property type="entry name" value="2-5 OLIGOADENYLATE SYNTHETASE"/>
    <property type="match status" value="1"/>
</dbReference>
<accession>A0ABM1LFV4</accession>
<dbReference type="PROSITE" id="PS00832">
    <property type="entry name" value="25A_SYNTH_1"/>
    <property type="match status" value="1"/>
</dbReference>
<gene>
    <name evidence="5" type="primary">LOC107125898</name>
</gene>
<dbReference type="Gene3D" id="1.10.1410.20">
    <property type="entry name" value="2'-5'-oligoadenylate synthetase 1, domain 2"/>
    <property type="match status" value="1"/>
</dbReference>
<evidence type="ECO:0000313" key="4">
    <source>
        <dbReference type="Proteomes" id="UP000694871"/>
    </source>
</evidence>
<evidence type="ECO:0000259" key="3">
    <source>
        <dbReference type="Pfam" id="PF10421"/>
    </source>
</evidence>
<dbReference type="RefSeq" id="XP_015284841.1">
    <property type="nucleotide sequence ID" value="XM_015429355.1"/>
</dbReference>
<protein>
    <submittedName>
        <fullName evidence="5">2'-5'-oligoadenylate synthase 1-like</fullName>
    </submittedName>
</protein>
<evidence type="ECO:0000256" key="1">
    <source>
        <dbReference type="ARBA" id="ARBA00009526"/>
    </source>
</evidence>
<dbReference type="InterPro" id="IPR006116">
    <property type="entry name" value="NT_2-5OAS_ClassI-CCAase"/>
</dbReference>
<dbReference type="SUPFAM" id="SSF81301">
    <property type="entry name" value="Nucleotidyltransferase"/>
    <property type="match status" value="1"/>
</dbReference>
<dbReference type="Pfam" id="PF10421">
    <property type="entry name" value="OAS1_C"/>
    <property type="match status" value="1"/>
</dbReference>
<dbReference type="Pfam" id="PF01909">
    <property type="entry name" value="NTP_transf_2"/>
    <property type="match status" value="1"/>
</dbReference>
<dbReference type="PROSITE" id="PS50152">
    <property type="entry name" value="25A_SYNTH_3"/>
    <property type="match status" value="1"/>
</dbReference>
<dbReference type="InterPro" id="IPR043519">
    <property type="entry name" value="NT_sf"/>
</dbReference>
<evidence type="ECO:0000259" key="2">
    <source>
        <dbReference type="Pfam" id="PF01909"/>
    </source>
</evidence>
<comment type="similarity">
    <text evidence="1">Belongs to the 2-5A synthase family.</text>
</comment>
<dbReference type="GeneID" id="107125898"/>
<dbReference type="Gene3D" id="3.30.460.10">
    <property type="entry name" value="Beta Polymerase, domain 2"/>
    <property type="match status" value="1"/>
</dbReference>
<dbReference type="PANTHER" id="PTHR11258:SF7">
    <property type="entry name" value="2'-5'-OLIGOADENYLATE SYNTHASE-LIKE PROTEIN 2"/>
    <property type="match status" value="1"/>
</dbReference>
<sequence>MELYATETRELDKFISGNLQPNEDFLGQVRRAINIICEFLRENCFKDAAPPRPRVLKVIKGGSSGKGTALRGGSDADLVVFLDIFKDYTDQDKKRSEIIREIGKRLKEVQEENREHFDVTLEPSNDLRDSIEFDVLPAFDALGQYKKGSKPDPQIYIKLIKSKCRGGEFSTCFTELQREFIITRPPKLKSLIRLLKHWYKKV</sequence>
<proteinExistence type="inferred from homology"/>
<feature type="domain" description="2'-5'-oligoadenylate synthetase 1" evidence="3">
    <location>
        <begin position="150"/>
        <end position="201"/>
    </location>
</feature>
<dbReference type="Proteomes" id="UP000694871">
    <property type="component" value="Unplaced"/>
</dbReference>
<dbReference type="InterPro" id="IPR018952">
    <property type="entry name" value="2-5-oligoAdlate_synth_1_dom2/C"/>
</dbReference>
<evidence type="ECO:0000313" key="5">
    <source>
        <dbReference type="RefSeq" id="XP_015284841.1"/>
    </source>
</evidence>
<feature type="domain" description="Polymerase nucleotidyl transferase" evidence="2">
    <location>
        <begin position="37"/>
        <end position="104"/>
    </location>
</feature>
<keyword evidence="4" id="KW-1185">Reference proteome</keyword>
<dbReference type="InterPro" id="IPR043518">
    <property type="entry name" value="2-5OAS_N_CS"/>
</dbReference>
<reference evidence="5" key="1">
    <citation type="submission" date="2025-08" db="UniProtKB">
        <authorList>
            <consortium name="RefSeq"/>
        </authorList>
    </citation>
    <scope>IDENTIFICATION</scope>
</reference>